<keyword evidence="6 13" id="KW-0963">Cytoplasm</keyword>
<dbReference type="Proteomes" id="UP000219439">
    <property type="component" value="Unassembled WGS sequence"/>
</dbReference>
<evidence type="ECO:0000256" key="10">
    <source>
        <dbReference type="ARBA" id="ARBA00022840"/>
    </source>
</evidence>
<protein>
    <recommendedName>
        <fullName evidence="5 13">Guanylate kinase</fullName>
        <ecNumber evidence="4 13">2.7.4.8</ecNumber>
    </recommendedName>
    <alternativeName>
        <fullName evidence="11 13">GMP kinase</fullName>
    </alternativeName>
</protein>
<dbReference type="SMART" id="SM00072">
    <property type="entry name" value="GuKc"/>
    <property type="match status" value="1"/>
</dbReference>
<dbReference type="Gene3D" id="3.30.63.10">
    <property type="entry name" value="Guanylate Kinase phosphate binding domain"/>
    <property type="match status" value="1"/>
</dbReference>
<keyword evidence="16" id="KW-1185">Reference proteome</keyword>
<evidence type="ECO:0000256" key="12">
    <source>
        <dbReference type="ARBA" id="ARBA00048594"/>
    </source>
</evidence>
<organism evidence="15 16">
    <name type="scientific">Cohaesibacter gelatinilyticus</name>
    <dbReference type="NCBI Taxonomy" id="372072"/>
    <lineage>
        <taxon>Bacteria</taxon>
        <taxon>Pseudomonadati</taxon>
        <taxon>Pseudomonadota</taxon>
        <taxon>Alphaproteobacteria</taxon>
        <taxon>Hyphomicrobiales</taxon>
        <taxon>Cohaesibacteraceae</taxon>
    </lineage>
</organism>
<dbReference type="Pfam" id="PF00625">
    <property type="entry name" value="Guanylate_kin"/>
    <property type="match status" value="1"/>
</dbReference>
<dbReference type="PANTHER" id="PTHR23117">
    <property type="entry name" value="GUANYLATE KINASE-RELATED"/>
    <property type="match status" value="1"/>
</dbReference>
<evidence type="ECO:0000313" key="16">
    <source>
        <dbReference type="Proteomes" id="UP000219439"/>
    </source>
</evidence>
<evidence type="ECO:0000256" key="13">
    <source>
        <dbReference type="HAMAP-Rule" id="MF_00328"/>
    </source>
</evidence>
<keyword evidence="8 13" id="KW-0547">Nucleotide-binding</keyword>
<evidence type="ECO:0000256" key="2">
    <source>
        <dbReference type="ARBA" id="ARBA00004496"/>
    </source>
</evidence>
<dbReference type="HAMAP" id="MF_00328">
    <property type="entry name" value="Guanylate_kinase"/>
    <property type="match status" value="1"/>
</dbReference>
<dbReference type="CDD" id="cd00071">
    <property type="entry name" value="GMPK"/>
    <property type="match status" value="1"/>
</dbReference>
<dbReference type="InterPro" id="IPR008144">
    <property type="entry name" value="Guanylate_kin-like_dom"/>
</dbReference>
<comment type="function">
    <text evidence="1 13">Essential for recycling GMP and indirectly, cGMP.</text>
</comment>
<evidence type="ECO:0000256" key="4">
    <source>
        <dbReference type="ARBA" id="ARBA00012961"/>
    </source>
</evidence>
<comment type="catalytic activity">
    <reaction evidence="12 13">
        <text>GMP + ATP = GDP + ADP</text>
        <dbReference type="Rhea" id="RHEA:20780"/>
        <dbReference type="ChEBI" id="CHEBI:30616"/>
        <dbReference type="ChEBI" id="CHEBI:58115"/>
        <dbReference type="ChEBI" id="CHEBI:58189"/>
        <dbReference type="ChEBI" id="CHEBI:456216"/>
        <dbReference type="EC" id="2.7.4.8"/>
    </reaction>
</comment>
<evidence type="ECO:0000313" key="15">
    <source>
        <dbReference type="EMBL" id="SNZ08067.1"/>
    </source>
</evidence>
<evidence type="ECO:0000256" key="3">
    <source>
        <dbReference type="ARBA" id="ARBA00005790"/>
    </source>
</evidence>
<dbReference type="GO" id="GO:0005829">
    <property type="term" value="C:cytosol"/>
    <property type="evidence" value="ECO:0007669"/>
    <property type="project" value="TreeGrafter"/>
</dbReference>
<evidence type="ECO:0000256" key="1">
    <source>
        <dbReference type="ARBA" id="ARBA00003531"/>
    </source>
</evidence>
<keyword evidence="7 13" id="KW-0808">Transferase</keyword>
<proteinExistence type="inferred from homology"/>
<evidence type="ECO:0000256" key="5">
    <source>
        <dbReference type="ARBA" id="ARBA00016296"/>
    </source>
</evidence>
<dbReference type="PROSITE" id="PS00856">
    <property type="entry name" value="GUANYLATE_KINASE_1"/>
    <property type="match status" value="1"/>
</dbReference>
<dbReference type="RefSeq" id="WP_244580028.1">
    <property type="nucleotide sequence ID" value="NZ_OBEL01000001.1"/>
</dbReference>
<dbReference type="NCBIfam" id="TIGR03263">
    <property type="entry name" value="guanyl_kin"/>
    <property type="match status" value="1"/>
</dbReference>
<evidence type="ECO:0000256" key="7">
    <source>
        <dbReference type="ARBA" id="ARBA00022679"/>
    </source>
</evidence>
<evidence type="ECO:0000256" key="8">
    <source>
        <dbReference type="ARBA" id="ARBA00022741"/>
    </source>
</evidence>
<dbReference type="InterPro" id="IPR027417">
    <property type="entry name" value="P-loop_NTPase"/>
</dbReference>
<dbReference type="PANTHER" id="PTHR23117:SF13">
    <property type="entry name" value="GUANYLATE KINASE"/>
    <property type="match status" value="1"/>
</dbReference>
<evidence type="ECO:0000256" key="11">
    <source>
        <dbReference type="ARBA" id="ARBA00030128"/>
    </source>
</evidence>
<comment type="subcellular location">
    <subcellularLocation>
        <location evidence="2 13">Cytoplasm</location>
    </subcellularLocation>
</comment>
<dbReference type="EMBL" id="OBEL01000001">
    <property type="protein sequence ID" value="SNZ08067.1"/>
    <property type="molecule type" value="Genomic_DNA"/>
</dbReference>
<comment type="similarity">
    <text evidence="3 13">Belongs to the guanylate kinase family.</text>
</comment>
<dbReference type="GO" id="GO:0004385">
    <property type="term" value="F:GMP kinase activity"/>
    <property type="evidence" value="ECO:0007669"/>
    <property type="project" value="UniProtKB-UniRule"/>
</dbReference>
<dbReference type="InterPro" id="IPR017665">
    <property type="entry name" value="Guanylate_kinase"/>
</dbReference>
<dbReference type="EC" id="2.7.4.8" evidence="4 13"/>
<dbReference type="InterPro" id="IPR020590">
    <property type="entry name" value="Guanylate_kinase_CS"/>
</dbReference>
<sequence>MSQTVMDRRGLMLVLSSPSGAGKSTICRHLLDSDRNLQLSVSATTREKRPSEIDGVHYHFTSERNFHAMRERGDLLEWAEVHSNFYGTPRDPVEEALSKGQDVLFDIDWQGTVQIRKAARKDVVSIFILPPSMEELKNRLVRRAEDKDDVIQRRLENAKVEIAHWDEYDYVIVNDDLERAFKAVASILEAERHKRDRVVGARGFVDEMLK</sequence>
<dbReference type="Gene3D" id="3.40.50.300">
    <property type="entry name" value="P-loop containing nucleotide triphosphate hydrolases"/>
    <property type="match status" value="1"/>
</dbReference>
<evidence type="ECO:0000256" key="9">
    <source>
        <dbReference type="ARBA" id="ARBA00022777"/>
    </source>
</evidence>
<dbReference type="AlphaFoldDB" id="A0A285NGG5"/>
<gene>
    <name evidence="13" type="primary">gmk</name>
    <name evidence="15" type="ORF">SAMN06265368_1437</name>
</gene>
<evidence type="ECO:0000259" key="14">
    <source>
        <dbReference type="PROSITE" id="PS50052"/>
    </source>
</evidence>
<evidence type="ECO:0000256" key="6">
    <source>
        <dbReference type="ARBA" id="ARBA00022490"/>
    </source>
</evidence>
<dbReference type="FunFam" id="3.30.63.10:FF:000005">
    <property type="entry name" value="Guanylate kinase"/>
    <property type="match status" value="1"/>
</dbReference>
<accession>A0A285NGG5</accession>
<dbReference type="PROSITE" id="PS50052">
    <property type="entry name" value="GUANYLATE_KINASE_2"/>
    <property type="match status" value="1"/>
</dbReference>
<reference evidence="15 16" key="1">
    <citation type="submission" date="2017-09" db="EMBL/GenBank/DDBJ databases">
        <authorList>
            <person name="Ehlers B."/>
            <person name="Leendertz F.H."/>
        </authorList>
    </citation>
    <scope>NUCLEOTIDE SEQUENCE [LARGE SCALE GENOMIC DNA]</scope>
    <source>
        <strain evidence="15 16">DSM 18289</strain>
    </source>
</reference>
<dbReference type="InterPro" id="IPR008145">
    <property type="entry name" value="GK/Ca_channel_bsu"/>
</dbReference>
<feature type="binding site" evidence="13">
    <location>
        <begin position="17"/>
        <end position="24"/>
    </location>
    <ligand>
        <name>ATP</name>
        <dbReference type="ChEBI" id="CHEBI:30616"/>
    </ligand>
</feature>
<keyword evidence="10 13" id="KW-0067">ATP-binding</keyword>
<dbReference type="GO" id="GO:0005524">
    <property type="term" value="F:ATP binding"/>
    <property type="evidence" value="ECO:0007669"/>
    <property type="project" value="UniProtKB-UniRule"/>
</dbReference>
<keyword evidence="9 13" id="KW-0418">Kinase</keyword>
<name>A0A285NGG5_9HYPH</name>
<feature type="domain" description="Guanylate kinase-like" evidence="14">
    <location>
        <begin position="10"/>
        <end position="189"/>
    </location>
</feature>
<dbReference type="SUPFAM" id="SSF52540">
    <property type="entry name" value="P-loop containing nucleoside triphosphate hydrolases"/>
    <property type="match status" value="1"/>
</dbReference>